<dbReference type="GO" id="GO:0005886">
    <property type="term" value="C:plasma membrane"/>
    <property type="evidence" value="ECO:0007669"/>
    <property type="project" value="UniProtKB-SubCell"/>
</dbReference>
<feature type="transmembrane region" description="Helical" evidence="6">
    <location>
        <begin position="274"/>
        <end position="295"/>
    </location>
</feature>
<keyword evidence="8" id="KW-1185">Reference proteome</keyword>
<dbReference type="GeneID" id="97046248"/>
<proteinExistence type="predicted"/>
<evidence type="ECO:0000313" key="8">
    <source>
        <dbReference type="Proteomes" id="UP000494255"/>
    </source>
</evidence>
<evidence type="ECO:0008006" key="9">
    <source>
        <dbReference type="Google" id="ProtNLM"/>
    </source>
</evidence>
<feature type="transmembrane region" description="Helical" evidence="6">
    <location>
        <begin position="472"/>
        <end position="491"/>
    </location>
</feature>
<feature type="transmembrane region" description="Helical" evidence="6">
    <location>
        <begin position="419"/>
        <end position="436"/>
    </location>
</feature>
<feature type="transmembrane region" description="Helical" evidence="6">
    <location>
        <begin position="301"/>
        <end position="323"/>
    </location>
</feature>
<feature type="transmembrane region" description="Helical" evidence="6">
    <location>
        <begin position="16"/>
        <end position="41"/>
    </location>
</feature>
<keyword evidence="3 6" id="KW-0812">Transmembrane</keyword>
<dbReference type="Proteomes" id="UP000494255">
    <property type="component" value="Unassembled WGS sequence"/>
</dbReference>
<feature type="transmembrane region" description="Helical" evidence="6">
    <location>
        <begin position="556"/>
        <end position="579"/>
    </location>
</feature>
<feature type="transmembrane region" description="Helical" evidence="6">
    <location>
        <begin position="53"/>
        <end position="84"/>
    </location>
</feature>
<dbReference type="RefSeq" id="WP_175055059.1">
    <property type="nucleotide sequence ID" value="NZ_CADIKC010000025.1"/>
</dbReference>
<reference evidence="7 8" key="1">
    <citation type="submission" date="2020-04" db="EMBL/GenBank/DDBJ databases">
        <authorList>
            <person name="De Canck E."/>
        </authorList>
    </citation>
    <scope>NUCLEOTIDE SEQUENCE [LARGE SCALE GENOMIC DNA]</scope>
    <source>
        <strain evidence="7 8">LMG 24238</strain>
    </source>
</reference>
<gene>
    <name evidence="7" type="ORF">LMG24238_07718</name>
</gene>
<dbReference type="Pfam" id="PF02653">
    <property type="entry name" value="BPD_transp_2"/>
    <property type="match status" value="2"/>
</dbReference>
<keyword evidence="4 6" id="KW-1133">Transmembrane helix</keyword>
<organism evidence="7 8">
    <name type="scientific">Paraburkholderia sediminicola</name>
    <dbReference type="NCBI Taxonomy" id="458836"/>
    <lineage>
        <taxon>Bacteria</taxon>
        <taxon>Pseudomonadati</taxon>
        <taxon>Pseudomonadota</taxon>
        <taxon>Betaproteobacteria</taxon>
        <taxon>Burkholderiales</taxon>
        <taxon>Burkholderiaceae</taxon>
        <taxon>Paraburkholderia</taxon>
    </lineage>
</organism>
<feature type="transmembrane region" description="Helical" evidence="6">
    <location>
        <begin position="215"/>
        <end position="236"/>
    </location>
</feature>
<dbReference type="PANTHER" id="PTHR32196:SF72">
    <property type="entry name" value="RIBOSE IMPORT PERMEASE PROTEIN RBSC"/>
    <property type="match status" value="1"/>
</dbReference>
<feature type="transmembrane region" description="Helical" evidence="6">
    <location>
        <begin position="242"/>
        <end position="262"/>
    </location>
</feature>
<keyword evidence="2" id="KW-1003">Cell membrane</keyword>
<feature type="transmembrane region" description="Helical" evidence="6">
    <location>
        <begin position="125"/>
        <end position="143"/>
    </location>
</feature>
<feature type="transmembrane region" description="Helical" evidence="6">
    <location>
        <begin position="359"/>
        <end position="381"/>
    </location>
</feature>
<feature type="transmembrane region" description="Helical" evidence="6">
    <location>
        <begin position="393"/>
        <end position="412"/>
    </location>
</feature>
<sequence length="666" mass="68356">MNLSTFPKISDEAKRFIVPVGVLITLYAIVATLSSAPLAYFDYQYLSSSGLTLVIAAMGSTIVILSGGFDLSAASVVSLVNVVVATSLKDSVLSQVSVALIGVSIGALVGAINGIFVALLRLQSIVVTLATLFIAGGAALLWLNSPGGTVPAGFSSFFVGSAIDDKLPAAVVVVIVVGGVWLALKKTRFGTALYAVGSDEDAAAYSGISVRKTKFLAYTIAGGFYGLAGVIVTAATSTGDALVGQSLLLETFAAAVLGGTLLGGGRGGCIGTIVGGYSLMLITNILLVLNVPAFYSTLVQSLVLILAAIGLGTGSFAGSMRWIRATLKPGRRSRSMVPLDPDVGRNVPKLTWMQRNRATLSYVAPSFVIFAVIVTVTALVLKRLDWSYVNSLLLLSSFLIVLALGQGVVILIGGLDLSIPWTLTLCGILVGELSYGQNGAAIWVIPVVLAVGAFIGAANGFLIVFFQLPAMVVTLAMNGILQGLALIYTGGNISGYVPGFVKWFMSESPIGLAPVVPFVILFAGAGMFLLGCTVFGRRIYAVGNSPRVAHLSGVNVGGTTILVYALSGTCSALAGIMLAGFSGRAILGMGDQFLAPSIAVVVIGGTLISGGRGKYVGMLGGVMLLVALQIVLAGTTLPDAMRQIIFGSIVLVAVATLKERSGSLAH</sequence>
<dbReference type="EMBL" id="CADIKC010000025">
    <property type="protein sequence ID" value="CAB3745595.1"/>
    <property type="molecule type" value="Genomic_DNA"/>
</dbReference>
<feature type="transmembrane region" description="Helical" evidence="6">
    <location>
        <begin position="442"/>
        <end position="465"/>
    </location>
</feature>
<evidence type="ECO:0000256" key="6">
    <source>
        <dbReference type="SAM" id="Phobius"/>
    </source>
</evidence>
<dbReference type="GO" id="GO:0022857">
    <property type="term" value="F:transmembrane transporter activity"/>
    <property type="evidence" value="ECO:0007669"/>
    <property type="project" value="InterPro"/>
</dbReference>
<dbReference type="CDD" id="cd06579">
    <property type="entry name" value="TM_PBP1_transp_AraH_like"/>
    <property type="match status" value="2"/>
</dbReference>
<comment type="subcellular location">
    <subcellularLocation>
        <location evidence="1">Cell membrane</location>
        <topology evidence="1">Multi-pass membrane protein</topology>
    </subcellularLocation>
</comment>
<name>A0A6J5CXC5_9BURK</name>
<keyword evidence="5 6" id="KW-0472">Membrane</keyword>
<dbReference type="PANTHER" id="PTHR32196">
    <property type="entry name" value="ABC TRANSPORTER PERMEASE PROTEIN YPHD-RELATED-RELATED"/>
    <property type="match status" value="1"/>
</dbReference>
<evidence type="ECO:0000256" key="1">
    <source>
        <dbReference type="ARBA" id="ARBA00004651"/>
    </source>
</evidence>
<evidence type="ECO:0000313" key="7">
    <source>
        <dbReference type="EMBL" id="CAB3745595.1"/>
    </source>
</evidence>
<evidence type="ECO:0000256" key="5">
    <source>
        <dbReference type="ARBA" id="ARBA00023136"/>
    </source>
</evidence>
<feature type="transmembrane region" description="Helical" evidence="6">
    <location>
        <begin position="585"/>
        <end position="608"/>
    </location>
</feature>
<feature type="transmembrane region" description="Helical" evidence="6">
    <location>
        <begin position="167"/>
        <end position="184"/>
    </location>
</feature>
<protein>
    <recommendedName>
        <fullName evidence="9">ABC transporter permease</fullName>
    </recommendedName>
</protein>
<feature type="transmembrane region" description="Helical" evidence="6">
    <location>
        <begin position="615"/>
        <end position="634"/>
    </location>
</feature>
<feature type="transmembrane region" description="Helical" evidence="6">
    <location>
        <begin position="96"/>
        <end position="118"/>
    </location>
</feature>
<evidence type="ECO:0000256" key="3">
    <source>
        <dbReference type="ARBA" id="ARBA00022692"/>
    </source>
</evidence>
<dbReference type="AlphaFoldDB" id="A0A6J5CXC5"/>
<feature type="transmembrane region" description="Helical" evidence="6">
    <location>
        <begin position="511"/>
        <end position="535"/>
    </location>
</feature>
<accession>A0A6J5CXC5</accession>
<evidence type="ECO:0000256" key="2">
    <source>
        <dbReference type="ARBA" id="ARBA00022475"/>
    </source>
</evidence>
<evidence type="ECO:0000256" key="4">
    <source>
        <dbReference type="ARBA" id="ARBA00022989"/>
    </source>
</evidence>
<dbReference type="InterPro" id="IPR001851">
    <property type="entry name" value="ABC_transp_permease"/>
</dbReference>